<feature type="transmembrane region" description="Helical" evidence="1">
    <location>
        <begin position="7"/>
        <end position="31"/>
    </location>
</feature>
<reference evidence="3 4" key="1">
    <citation type="submission" date="2018-11" db="EMBL/GenBank/DDBJ databases">
        <title>Taxonoimc description of Halomarina strain SPP-AMP-1.</title>
        <authorList>
            <person name="Pal Y."/>
            <person name="Srinivasana K."/>
            <person name="Verma A."/>
            <person name="Kumar P."/>
        </authorList>
    </citation>
    <scope>NUCLEOTIDE SEQUENCE [LARGE SCALE GENOMIC DNA]</scope>
    <source>
        <strain evidence="3 4">SPP-AMP-1</strain>
    </source>
</reference>
<sequence length="153" mass="16209">MLQKVNWGTAVQAVAIGMLLVGITSASFGLYTGSQSSPYLVQLENESSSVNESVPYENLTSSQKELFDRIVPEQQGSGGGGAASVGGASLQFFANNVVEYNGGYYAFEIQYEGEEGTVQASFVAGGCALFGLGFVVFLLPQFVYRQQTGNSET</sequence>
<organism evidence="3 4">
    <name type="scientific">Halocatena pleomorpha</name>
    <dbReference type="NCBI Taxonomy" id="1785090"/>
    <lineage>
        <taxon>Archaea</taxon>
        <taxon>Methanobacteriati</taxon>
        <taxon>Methanobacteriota</taxon>
        <taxon>Stenosarchaea group</taxon>
        <taxon>Halobacteria</taxon>
        <taxon>Halobacteriales</taxon>
        <taxon>Natronomonadaceae</taxon>
        <taxon>Halocatena</taxon>
    </lineage>
</organism>
<keyword evidence="1" id="KW-0812">Transmembrane</keyword>
<feature type="transmembrane region" description="Helical" evidence="1">
    <location>
        <begin position="120"/>
        <end position="139"/>
    </location>
</feature>
<evidence type="ECO:0000313" key="3">
    <source>
        <dbReference type="EMBL" id="RRJ33610.1"/>
    </source>
</evidence>
<evidence type="ECO:0000259" key="2">
    <source>
        <dbReference type="Pfam" id="PF25934"/>
    </source>
</evidence>
<evidence type="ECO:0000313" key="4">
    <source>
        <dbReference type="Proteomes" id="UP000282322"/>
    </source>
</evidence>
<comment type="caution">
    <text evidence="3">The sequence shown here is derived from an EMBL/GenBank/DDBJ whole genome shotgun (WGS) entry which is preliminary data.</text>
</comment>
<dbReference type="InterPro" id="IPR058285">
    <property type="entry name" value="DUF7979"/>
</dbReference>
<dbReference type="RefSeq" id="WP_124953477.1">
    <property type="nucleotide sequence ID" value="NZ_RRCH01000003.1"/>
</dbReference>
<dbReference type="AlphaFoldDB" id="A0A3P3RL64"/>
<proteinExistence type="predicted"/>
<keyword evidence="4" id="KW-1185">Reference proteome</keyword>
<evidence type="ECO:0000256" key="1">
    <source>
        <dbReference type="SAM" id="Phobius"/>
    </source>
</evidence>
<feature type="domain" description="DUF7979" evidence="2">
    <location>
        <begin position="44"/>
        <end position="107"/>
    </location>
</feature>
<gene>
    <name evidence="3" type="ORF">EIK79_02085</name>
</gene>
<dbReference type="Pfam" id="PF25934">
    <property type="entry name" value="DUF7979"/>
    <property type="match status" value="1"/>
</dbReference>
<name>A0A3P3RL64_9EURY</name>
<dbReference type="Proteomes" id="UP000282322">
    <property type="component" value="Unassembled WGS sequence"/>
</dbReference>
<keyword evidence="1" id="KW-1133">Transmembrane helix</keyword>
<dbReference type="EMBL" id="RRCH01000003">
    <property type="protein sequence ID" value="RRJ33610.1"/>
    <property type="molecule type" value="Genomic_DNA"/>
</dbReference>
<accession>A0A3P3RL64</accession>
<protein>
    <recommendedName>
        <fullName evidence="2">DUF7979 domain-containing protein</fullName>
    </recommendedName>
</protein>
<keyword evidence="1" id="KW-0472">Membrane</keyword>